<evidence type="ECO:0000313" key="1">
    <source>
        <dbReference type="EMBL" id="SDF10029.1"/>
    </source>
</evidence>
<proteinExistence type="predicted"/>
<dbReference type="EMBL" id="FNBH01000001">
    <property type="protein sequence ID" value="SDF10029.1"/>
    <property type="molecule type" value="Genomic_DNA"/>
</dbReference>
<dbReference type="STRING" id="454006.SAMN05421825_1037"/>
<evidence type="ECO:0000313" key="2">
    <source>
        <dbReference type="Proteomes" id="UP000199203"/>
    </source>
</evidence>
<reference evidence="2" key="1">
    <citation type="submission" date="2016-10" db="EMBL/GenBank/DDBJ databases">
        <authorList>
            <person name="Varghese N."/>
            <person name="Submissions S."/>
        </authorList>
    </citation>
    <scope>NUCLEOTIDE SEQUENCE [LARGE SCALE GENOMIC DNA]</scope>
    <source>
        <strain evidence="2">DSM 19684</strain>
    </source>
</reference>
<gene>
    <name evidence="1" type="ORF">SAMN05421825_1037</name>
</gene>
<accession>A0A1G7ICF6</accession>
<organism evidence="1 2">
    <name type="scientific">Epilithonimonas hungarica</name>
    <dbReference type="NCBI Taxonomy" id="454006"/>
    <lineage>
        <taxon>Bacteria</taxon>
        <taxon>Pseudomonadati</taxon>
        <taxon>Bacteroidota</taxon>
        <taxon>Flavobacteriia</taxon>
        <taxon>Flavobacteriales</taxon>
        <taxon>Weeksellaceae</taxon>
        <taxon>Chryseobacterium group</taxon>
        <taxon>Epilithonimonas</taxon>
    </lineage>
</organism>
<name>A0A1G7ICF6_9FLAO</name>
<protein>
    <submittedName>
        <fullName evidence="1">Uncharacterized protein</fullName>
    </submittedName>
</protein>
<dbReference type="AlphaFoldDB" id="A0A1G7ICF6"/>
<keyword evidence="2" id="KW-1185">Reference proteome</keyword>
<dbReference type="Proteomes" id="UP000199203">
    <property type="component" value="Unassembled WGS sequence"/>
</dbReference>
<sequence length="38" mass="4402">MMGLQYKKVLCLSFKAERGFVLIDAIHCKQTIKKYPIS</sequence>